<sequence length="89" mass="9187">MVPRGHRAAGHLVKRGFRVCAVGGVLCHSGRMKLRNPLIASLAIAGAGALAWIARSKRPQLPEPAAEPPRLGYSRNGSAPAPVAETGAS</sequence>
<evidence type="ECO:0000256" key="1">
    <source>
        <dbReference type="SAM" id="MobiDB-lite"/>
    </source>
</evidence>
<gene>
    <name evidence="2" type="ORF">DFR75_106303</name>
</gene>
<evidence type="ECO:0000313" key="3">
    <source>
        <dbReference type="Proteomes" id="UP000295087"/>
    </source>
</evidence>
<dbReference type="EMBL" id="SNXK01000006">
    <property type="protein sequence ID" value="TDP32509.1"/>
    <property type="molecule type" value="Genomic_DNA"/>
</dbReference>
<keyword evidence="3" id="KW-1185">Reference proteome</keyword>
<organism evidence="2 3">
    <name type="scientific">Nocardia ignorata</name>
    <dbReference type="NCBI Taxonomy" id="145285"/>
    <lineage>
        <taxon>Bacteria</taxon>
        <taxon>Bacillati</taxon>
        <taxon>Actinomycetota</taxon>
        <taxon>Actinomycetes</taxon>
        <taxon>Mycobacteriales</taxon>
        <taxon>Nocardiaceae</taxon>
        <taxon>Nocardia</taxon>
    </lineage>
</organism>
<evidence type="ECO:0000313" key="2">
    <source>
        <dbReference type="EMBL" id="TDP32509.1"/>
    </source>
</evidence>
<reference evidence="2 3" key="1">
    <citation type="submission" date="2019-03" db="EMBL/GenBank/DDBJ databases">
        <title>Genomic Encyclopedia of Type Strains, Phase IV (KMG-IV): sequencing the most valuable type-strain genomes for metagenomic binning, comparative biology and taxonomic classification.</title>
        <authorList>
            <person name="Goeker M."/>
        </authorList>
    </citation>
    <scope>NUCLEOTIDE SEQUENCE [LARGE SCALE GENOMIC DNA]</scope>
    <source>
        <strain evidence="2 3">DSM 44496</strain>
    </source>
</reference>
<name>A0A4R6P8R7_NOCIG</name>
<comment type="caution">
    <text evidence="2">The sequence shown here is derived from an EMBL/GenBank/DDBJ whole genome shotgun (WGS) entry which is preliminary data.</text>
</comment>
<accession>A0A4R6P8R7</accession>
<protein>
    <submittedName>
        <fullName evidence="2">Uncharacterized protein</fullName>
    </submittedName>
</protein>
<feature type="region of interest" description="Disordered" evidence="1">
    <location>
        <begin position="58"/>
        <end position="89"/>
    </location>
</feature>
<dbReference type="Proteomes" id="UP000295087">
    <property type="component" value="Unassembled WGS sequence"/>
</dbReference>
<proteinExistence type="predicted"/>
<dbReference type="AlphaFoldDB" id="A0A4R6P8R7"/>